<dbReference type="EMBL" id="BDGJ01000140">
    <property type="protein sequence ID" value="GAW93413.1"/>
    <property type="molecule type" value="Genomic_DNA"/>
</dbReference>
<sequence length="29" mass="3166">IVVIPFGLVKGKMNGRSPPLTRPHSITFC</sequence>
<accession>A0A1Z5HV51</accession>
<protein>
    <submittedName>
        <fullName evidence="1">Uncharacterized protein</fullName>
    </submittedName>
</protein>
<dbReference type="Proteomes" id="UP000197032">
    <property type="component" value="Unassembled WGS sequence"/>
</dbReference>
<dbReference type="AlphaFoldDB" id="A0A1Z5HV51"/>
<keyword evidence="2" id="KW-1185">Reference proteome</keyword>
<gene>
    <name evidence="1" type="ORF">KKC1_25470</name>
</gene>
<name>A0A1Z5HV51_9FIRM</name>
<evidence type="ECO:0000313" key="1">
    <source>
        <dbReference type="EMBL" id="GAW93413.1"/>
    </source>
</evidence>
<evidence type="ECO:0000313" key="2">
    <source>
        <dbReference type="Proteomes" id="UP000197032"/>
    </source>
</evidence>
<comment type="caution">
    <text evidence="1">The sequence shown here is derived from an EMBL/GenBank/DDBJ whole genome shotgun (WGS) entry which is preliminary data.</text>
</comment>
<organism evidence="1 2">
    <name type="scientific">Calderihabitans maritimus</name>
    <dbReference type="NCBI Taxonomy" id="1246530"/>
    <lineage>
        <taxon>Bacteria</taxon>
        <taxon>Bacillati</taxon>
        <taxon>Bacillota</taxon>
        <taxon>Clostridia</taxon>
        <taxon>Neomoorellales</taxon>
        <taxon>Calderihabitantaceae</taxon>
        <taxon>Calderihabitans</taxon>
    </lineage>
</organism>
<feature type="non-terminal residue" evidence="1">
    <location>
        <position position="1"/>
    </location>
</feature>
<proteinExistence type="predicted"/>
<reference evidence="2" key="1">
    <citation type="journal article" date="2017" name="Appl. Environ. Microbiol.">
        <title>Genomic analysis of Calderihabitans maritimus KKC1, a thermophilic hydrogenogenic carboxydotrophic bacterium isolated from marine sediment.</title>
        <authorList>
            <person name="Omae K."/>
            <person name="Yoneda Y."/>
            <person name="Fukuyama Y."/>
            <person name="Yoshida T."/>
            <person name="Sako Y."/>
        </authorList>
    </citation>
    <scope>NUCLEOTIDE SEQUENCE [LARGE SCALE GENOMIC DNA]</scope>
    <source>
        <strain evidence="2">KKC1</strain>
    </source>
</reference>